<protein>
    <submittedName>
        <fullName evidence="2">Uma2 family endonuclease</fullName>
    </submittedName>
</protein>
<name>A0A7C3VVA0_9CYAN</name>
<dbReference type="GO" id="GO:0004519">
    <property type="term" value="F:endonuclease activity"/>
    <property type="evidence" value="ECO:0007669"/>
    <property type="project" value="UniProtKB-KW"/>
</dbReference>
<dbReference type="SUPFAM" id="SSF52980">
    <property type="entry name" value="Restriction endonuclease-like"/>
    <property type="match status" value="1"/>
</dbReference>
<keyword evidence="2" id="KW-0255">Endonuclease</keyword>
<proteinExistence type="predicted"/>
<dbReference type="Pfam" id="PF05685">
    <property type="entry name" value="Uma2"/>
    <property type="match status" value="1"/>
</dbReference>
<dbReference type="EMBL" id="DSPX01000198">
    <property type="protein sequence ID" value="HGG02775.1"/>
    <property type="molecule type" value="Genomic_DNA"/>
</dbReference>
<dbReference type="InterPro" id="IPR011335">
    <property type="entry name" value="Restrct_endonuc-II-like"/>
</dbReference>
<keyword evidence="2" id="KW-0540">Nuclease</keyword>
<dbReference type="InterPro" id="IPR012296">
    <property type="entry name" value="Nuclease_put_TT1808"/>
</dbReference>
<dbReference type="AlphaFoldDB" id="A0A7C3VVA0"/>
<evidence type="ECO:0000313" key="2">
    <source>
        <dbReference type="EMBL" id="HGG02775.1"/>
    </source>
</evidence>
<reference evidence="2" key="1">
    <citation type="journal article" date="2020" name="mSystems">
        <title>Genome- and Community-Level Interaction Insights into Carbon Utilization and Element Cycling Functions of Hydrothermarchaeota in Hydrothermal Sediment.</title>
        <authorList>
            <person name="Zhou Z."/>
            <person name="Liu Y."/>
            <person name="Xu W."/>
            <person name="Pan J."/>
            <person name="Luo Z.H."/>
            <person name="Li M."/>
        </authorList>
    </citation>
    <scope>NUCLEOTIDE SEQUENCE [LARGE SCALE GENOMIC DNA]</scope>
    <source>
        <strain evidence="2">SpSt-374</strain>
    </source>
</reference>
<keyword evidence="2" id="KW-0378">Hydrolase</keyword>
<dbReference type="PANTHER" id="PTHR35400">
    <property type="entry name" value="SLR1083 PROTEIN"/>
    <property type="match status" value="1"/>
</dbReference>
<gene>
    <name evidence="2" type="ORF">ENR15_19570</name>
</gene>
<dbReference type="PANTHER" id="PTHR35400:SF1">
    <property type="entry name" value="SLR1083 PROTEIN"/>
    <property type="match status" value="1"/>
</dbReference>
<feature type="domain" description="Putative restriction endonuclease" evidence="1">
    <location>
        <begin position="12"/>
        <end position="181"/>
    </location>
</feature>
<dbReference type="Gene3D" id="3.90.1570.10">
    <property type="entry name" value="tt1808, chain A"/>
    <property type="match status" value="1"/>
</dbReference>
<organism evidence="2">
    <name type="scientific">Planktothricoides sp. SpSt-374</name>
    <dbReference type="NCBI Taxonomy" id="2282167"/>
    <lineage>
        <taxon>Bacteria</taxon>
        <taxon>Bacillati</taxon>
        <taxon>Cyanobacteriota</taxon>
        <taxon>Cyanophyceae</taxon>
        <taxon>Oscillatoriophycideae</taxon>
        <taxon>Oscillatoriales</taxon>
        <taxon>Oscillatoriaceae</taxon>
        <taxon>Planktothricoides</taxon>
    </lineage>
</organism>
<sequence>MPIQLEKRLFTVEEYHLMAETGILKEDDRLELLRGELVKMSPIGTRHAACVNRLLRLFSQRVGDMAIVAVQNPIRLNDNSEPQPDLAVLQPRADFYATAHPQPGEILLLIEVADTTADFDRDVKIPLYAQNQITEVWLVDITAQTLAVFREPTPTGYRYQQQLTMGDKVAMAVFPDVEIGVAEVMG</sequence>
<accession>A0A7C3VVA0</accession>
<comment type="caution">
    <text evidence="2">The sequence shown here is derived from an EMBL/GenBank/DDBJ whole genome shotgun (WGS) entry which is preliminary data.</text>
</comment>
<dbReference type="CDD" id="cd06260">
    <property type="entry name" value="DUF820-like"/>
    <property type="match status" value="1"/>
</dbReference>
<evidence type="ECO:0000259" key="1">
    <source>
        <dbReference type="Pfam" id="PF05685"/>
    </source>
</evidence>
<dbReference type="InterPro" id="IPR008538">
    <property type="entry name" value="Uma2"/>
</dbReference>